<feature type="signal peptide" evidence="2">
    <location>
        <begin position="1"/>
        <end position="20"/>
    </location>
</feature>
<comment type="caution">
    <text evidence="3">The sequence shown here is derived from an EMBL/GenBank/DDBJ whole genome shotgun (WGS) entry which is preliminary data.</text>
</comment>
<evidence type="ECO:0000256" key="2">
    <source>
        <dbReference type="SAM" id="SignalP"/>
    </source>
</evidence>
<proteinExistence type="predicted"/>
<accession>A0A2J0SLS3</accession>
<protein>
    <recommendedName>
        <fullName evidence="5">Secreted protein</fullName>
    </recommendedName>
</protein>
<keyword evidence="2" id="KW-0732">Signal</keyword>
<reference evidence="3" key="1">
    <citation type="submission" date="2018-09" db="EMBL/GenBank/DDBJ databases">
        <authorList>
            <person name="Groschel M."/>
            <person name="Kohl T."/>
            <person name="Conchillo-Sole O."/>
            <person name="Mamat U."/>
            <person name="Yero D."/>
            <person name="Niemann S."/>
            <person name="Daura X."/>
            <person name="Gibert I."/>
        </authorList>
    </citation>
    <scope>NUCLEOTIDE SEQUENCE</scope>
    <source>
        <strain evidence="3">OG156</strain>
    </source>
</reference>
<feature type="chain" id="PRO_5043156001" description="Secreted protein" evidence="2">
    <location>
        <begin position="21"/>
        <end position="142"/>
    </location>
</feature>
<gene>
    <name evidence="3" type="ORF">D7Y33_06395</name>
</gene>
<sequence length="142" mass="15150">MDIRLGVVCLLFAATGAASAQQIHSAKGPAPKPLPAAPRPAHNSMAAGTTPFNCDQYRWPNHPHPGMKPLCEGLEADVLQGESRQAGRPKPSTEVVALPAMGTDAAKRSGMACIGGQAMRRLPNGWEQIMSRTGGWLRCRER</sequence>
<reference evidence="3" key="2">
    <citation type="journal article" date="2020" name="Front. Microbiol.">
        <title>Genetic Variants of the DSF Quorum Sensing System in Stenotrophomonas maltophilia Influence Virulence and Resistance Phenotypes Among Genotypically Diverse Clinical Isolates.</title>
        <authorList>
            <person name="Yero D."/>
            <person name="Huedo P."/>
            <person name="Conchillo-Sole O."/>
            <person name="Martinez-Servat S."/>
            <person name="Mamat U."/>
            <person name="Coves X."/>
            <person name="Llanas F."/>
            <person name="Roca I."/>
            <person name="Vila J."/>
            <person name="Schaible U.E."/>
            <person name="Daura X."/>
            <person name="Gibert I."/>
        </authorList>
    </citation>
    <scope>NUCLEOTIDE SEQUENCE</scope>
    <source>
        <strain evidence="3">OG156</strain>
    </source>
</reference>
<evidence type="ECO:0000313" key="3">
    <source>
        <dbReference type="EMBL" id="MBA0310651.1"/>
    </source>
</evidence>
<feature type="region of interest" description="Disordered" evidence="1">
    <location>
        <begin position="24"/>
        <end position="49"/>
    </location>
</feature>
<name>A0A2J0SLS3_STEMA</name>
<dbReference type="Proteomes" id="UP000822271">
    <property type="component" value="Unassembled WGS sequence"/>
</dbReference>
<evidence type="ECO:0000313" key="4">
    <source>
        <dbReference type="Proteomes" id="UP000822271"/>
    </source>
</evidence>
<evidence type="ECO:0008006" key="5">
    <source>
        <dbReference type="Google" id="ProtNLM"/>
    </source>
</evidence>
<organism evidence="3 4">
    <name type="scientific">Stenotrophomonas maltophilia</name>
    <name type="common">Pseudomonas maltophilia</name>
    <name type="synonym">Xanthomonas maltophilia</name>
    <dbReference type="NCBI Taxonomy" id="40324"/>
    <lineage>
        <taxon>Bacteria</taxon>
        <taxon>Pseudomonadati</taxon>
        <taxon>Pseudomonadota</taxon>
        <taxon>Gammaproteobacteria</taxon>
        <taxon>Lysobacterales</taxon>
        <taxon>Lysobacteraceae</taxon>
        <taxon>Stenotrophomonas</taxon>
        <taxon>Stenotrophomonas maltophilia group</taxon>
    </lineage>
</organism>
<evidence type="ECO:0000256" key="1">
    <source>
        <dbReference type="SAM" id="MobiDB-lite"/>
    </source>
</evidence>
<dbReference type="AlphaFoldDB" id="A0A2J0SLS3"/>
<dbReference type="EMBL" id="RAUE01000011">
    <property type="protein sequence ID" value="MBA0310651.1"/>
    <property type="molecule type" value="Genomic_DNA"/>
</dbReference>